<reference evidence="1 2" key="1">
    <citation type="submission" date="2023-11" db="EMBL/GenBank/DDBJ databases">
        <title>MicrobeMod: A computational toolkit for identifying prokaryotic methylation and restriction-modification with nanopore sequencing.</title>
        <authorList>
            <person name="Crits-Christoph A."/>
            <person name="Kang S.C."/>
            <person name="Lee H."/>
            <person name="Ostrov N."/>
        </authorList>
    </citation>
    <scope>NUCLEOTIDE SEQUENCE [LARGE SCALE GENOMIC DNA]</scope>
    <source>
        <strain evidence="1 2">ATCC 14820</strain>
    </source>
</reference>
<dbReference type="Proteomes" id="UP001279660">
    <property type="component" value="Unassembled WGS sequence"/>
</dbReference>
<name>A0ABU4PR66_9SPHN</name>
<sequence>MQNLVPTARPVLAFEPVPRKYRYDGWTPERQRGFIAALAETGSVTAAARRINMSAEGAYYLRRQPGADGFRAAWLAALDHGVQRLVDVAIERAIEGVPVPVFHKGEQVGERRWYNDRLTMFILRHHLTDRYGGPGLAPGTRNRATIEREAAENCPVCKARNPASMSEADRARAGAERHDDFMRHYTNKVKVERQARLRGDIVAADFALRQLTEIEFIFCVIDRPDAIVAFWNDMFLHLDDPDPAAGTEDSFEARRALLQQAREAVWAQDAMLRPAPMTQRGLSSALASGATLDARRTARKEACTQMAAAQAQWEAAATEAGWRAWCSREGAEG</sequence>
<dbReference type="RefSeq" id="WP_010407609.1">
    <property type="nucleotide sequence ID" value="NZ_JAWXXV010000001.1"/>
</dbReference>
<evidence type="ECO:0000313" key="1">
    <source>
        <dbReference type="EMBL" id="MDX5985662.1"/>
    </source>
</evidence>
<protein>
    <submittedName>
        <fullName evidence="1">Uncharacterized protein</fullName>
    </submittedName>
</protein>
<comment type="caution">
    <text evidence="1">The sequence shown here is derived from an EMBL/GenBank/DDBJ whole genome shotgun (WGS) entry which is preliminary data.</text>
</comment>
<evidence type="ECO:0000313" key="2">
    <source>
        <dbReference type="Proteomes" id="UP001279660"/>
    </source>
</evidence>
<gene>
    <name evidence="1" type="ORF">SIL82_15510</name>
</gene>
<organism evidence="1 2">
    <name type="scientific">Sphingomonas echinoides</name>
    <dbReference type="NCBI Taxonomy" id="59803"/>
    <lineage>
        <taxon>Bacteria</taxon>
        <taxon>Pseudomonadati</taxon>
        <taxon>Pseudomonadota</taxon>
        <taxon>Alphaproteobacteria</taxon>
        <taxon>Sphingomonadales</taxon>
        <taxon>Sphingomonadaceae</taxon>
        <taxon>Sphingomonas</taxon>
    </lineage>
</organism>
<accession>A0ABU4PR66</accession>
<keyword evidence="2" id="KW-1185">Reference proteome</keyword>
<proteinExistence type="predicted"/>
<dbReference type="EMBL" id="JAWXXV010000001">
    <property type="protein sequence ID" value="MDX5985662.1"/>
    <property type="molecule type" value="Genomic_DNA"/>
</dbReference>